<feature type="transmembrane region" description="Helical" evidence="1">
    <location>
        <begin position="74"/>
        <end position="94"/>
    </location>
</feature>
<keyword evidence="1" id="KW-1133">Transmembrane helix</keyword>
<proteinExistence type="predicted"/>
<reference evidence="2 3" key="1">
    <citation type="submission" date="2017-11" db="EMBL/GenBank/DDBJ databases">
        <title>Evolution of Phototrophy in the Chloroflexi Phylum Driven by Horizontal Gene Transfer.</title>
        <authorList>
            <person name="Ward L.M."/>
            <person name="Hemp J."/>
            <person name="Shih P.M."/>
            <person name="Mcglynn S.E."/>
            <person name="Fischer W."/>
        </authorList>
    </citation>
    <scope>NUCLEOTIDE SEQUENCE [LARGE SCALE GENOMIC DNA]</scope>
    <source>
        <strain evidence="2">JP3_7</strain>
    </source>
</reference>
<protein>
    <submittedName>
        <fullName evidence="2">Uncharacterized protein</fullName>
    </submittedName>
</protein>
<gene>
    <name evidence="2" type="ORF">CUN48_17875</name>
</gene>
<evidence type="ECO:0000256" key="1">
    <source>
        <dbReference type="SAM" id="Phobius"/>
    </source>
</evidence>
<comment type="caution">
    <text evidence="2">The sequence shown here is derived from an EMBL/GenBank/DDBJ whole genome shotgun (WGS) entry which is preliminary data.</text>
</comment>
<sequence>MALLRADMFGALLAVMLTLLNVLESSVYLILLPDERWILVVTVLARTALLALIAVDFLGQIWPQAKTGVRLQSAAVRLSAAVMAMVFVVMLLGAPRAAQAYQERRLAEHPCRETIAFLRAEADGLTHTLAMEETDLWRDLYPWL</sequence>
<feature type="transmembrane region" description="Helical" evidence="1">
    <location>
        <begin position="12"/>
        <end position="31"/>
    </location>
</feature>
<evidence type="ECO:0000313" key="3">
    <source>
        <dbReference type="Proteomes" id="UP000230790"/>
    </source>
</evidence>
<dbReference type="Proteomes" id="UP000230790">
    <property type="component" value="Unassembled WGS sequence"/>
</dbReference>
<name>A0A2M8Q751_9CHLR</name>
<keyword evidence="1" id="KW-0472">Membrane</keyword>
<evidence type="ECO:0000313" key="2">
    <source>
        <dbReference type="EMBL" id="PJF45637.1"/>
    </source>
</evidence>
<accession>A0A2M8Q751</accession>
<feature type="transmembrane region" description="Helical" evidence="1">
    <location>
        <begin position="37"/>
        <end position="62"/>
    </location>
</feature>
<feature type="non-terminal residue" evidence="2">
    <location>
        <position position="144"/>
    </location>
</feature>
<keyword evidence="1" id="KW-0812">Transmembrane</keyword>
<organism evidence="2 3">
    <name type="scientific">Candidatus Thermofonsia Clade 3 bacterium</name>
    <dbReference type="NCBI Taxonomy" id="2364212"/>
    <lineage>
        <taxon>Bacteria</taxon>
        <taxon>Bacillati</taxon>
        <taxon>Chloroflexota</taxon>
        <taxon>Candidatus Thermofontia</taxon>
        <taxon>Candidatus Thermofonsia Clade 3</taxon>
    </lineage>
</organism>
<dbReference type="EMBL" id="PGTN01000896">
    <property type="protein sequence ID" value="PJF45637.1"/>
    <property type="molecule type" value="Genomic_DNA"/>
</dbReference>
<dbReference type="AlphaFoldDB" id="A0A2M8Q751"/>